<evidence type="ECO:0000256" key="1">
    <source>
        <dbReference type="SAM" id="Phobius"/>
    </source>
</evidence>
<keyword evidence="1" id="KW-0472">Membrane</keyword>
<protein>
    <submittedName>
        <fullName evidence="2">Transporter</fullName>
    </submittedName>
</protein>
<feature type="transmembrane region" description="Helical" evidence="1">
    <location>
        <begin position="204"/>
        <end position="225"/>
    </location>
</feature>
<feature type="transmembrane region" description="Helical" evidence="1">
    <location>
        <begin position="41"/>
        <end position="60"/>
    </location>
</feature>
<dbReference type="EMBL" id="JABZGR010000005">
    <property type="protein sequence ID" value="MBF0969990.1"/>
    <property type="molecule type" value="Genomic_DNA"/>
</dbReference>
<sequence length="318" mass="36258">MDIKQTLKSWTLLIAMIAGVLSYFIYINIPFLDSTHKFANIALPIIQPCLIFAMLFIAFCKINLREIRFKVWHLWLFLIQMLIYGSIILLLYLFPQIPEKLLWESVLLCFITPTATAAPVITQKLGGDVAGLTTYCILINLSVALCLPLGLPLIYPQEGITFFSASCRILAQIFPMLILPFFSAVITQKFFHRLHQKVTRTKDLAFYIWAVSLAISITLATKYIVHSDITLFDFFCIATISALCCLIQFSLGHKIGRKYKCRIGAGQSLGQKNTAFEMWISFTFLNPVTSLAGATYAIWHNIYNSWQLYEKERGKMIH</sequence>
<feature type="transmembrane region" description="Helical" evidence="1">
    <location>
        <begin position="72"/>
        <end position="95"/>
    </location>
</feature>
<evidence type="ECO:0000313" key="3">
    <source>
        <dbReference type="Proteomes" id="UP000704068"/>
    </source>
</evidence>
<feature type="transmembrane region" description="Helical" evidence="1">
    <location>
        <begin position="12"/>
        <end position="29"/>
    </location>
</feature>
<dbReference type="RefSeq" id="WP_303763176.1">
    <property type="nucleotide sequence ID" value="NZ_JABZGR010000005.1"/>
</dbReference>
<keyword evidence="1" id="KW-0812">Transmembrane</keyword>
<organism evidence="2 3">
    <name type="scientific">Alloprevotella tannerae</name>
    <dbReference type="NCBI Taxonomy" id="76122"/>
    <lineage>
        <taxon>Bacteria</taxon>
        <taxon>Pseudomonadati</taxon>
        <taxon>Bacteroidota</taxon>
        <taxon>Bacteroidia</taxon>
        <taxon>Bacteroidales</taxon>
        <taxon>Prevotellaceae</taxon>
        <taxon>Alloprevotella</taxon>
    </lineage>
</organism>
<dbReference type="Proteomes" id="UP000704068">
    <property type="component" value="Unassembled WGS sequence"/>
</dbReference>
<dbReference type="Gene3D" id="1.20.1530.20">
    <property type="match status" value="1"/>
</dbReference>
<feature type="transmembrane region" description="Helical" evidence="1">
    <location>
        <begin position="132"/>
        <end position="154"/>
    </location>
</feature>
<accession>A0A929RVH8</accession>
<gene>
    <name evidence="2" type="ORF">HXK21_02965</name>
</gene>
<name>A0A929RVH8_9BACT</name>
<feature type="transmembrane region" description="Helical" evidence="1">
    <location>
        <begin position="231"/>
        <end position="252"/>
    </location>
</feature>
<evidence type="ECO:0000313" key="2">
    <source>
        <dbReference type="EMBL" id="MBF0969990.1"/>
    </source>
</evidence>
<proteinExistence type="predicted"/>
<feature type="transmembrane region" description="Helical" evidence="1">
    <location>
        <begin position="101"/>
        <end position="120"/>
    </location>
</feature>
<comment type="caution">
    <text evidence="2">The sequence shown here is derived from an EMBL/GenBank/DDBJ whole genome shotgun (WGS) entry which is preliminary data.</text>
</comment>
<dbReference type="InterPro" id="IPR038770">
    <property type="entry name" value="Na+/solute_symporter_sf"/>
</dbReference>
<keyword evidence="1" id="KW-1133">Transmembrane helix</keyword>
<reference evidence="2" key="1">
    <citation type="submission" date="2020-04" db="EMBL/GenBank/DDBJ databases">
        <title>Deep metagenomics examines the oral microbiome during advanced dental caries in children, revealing novel taxa and co-occurrences with host molecules.</title>
        <authorList>
            <person name="Baker J.L."/>
            <person name="Morton J.T."/>
            <person name="Dinis M."/>
            <person name="Alvarez R."/>
            <person name="Tran N.C."/>
            <person name="Knight R."/>
            <person name="Edlund A."/>
        </authorList>
    </citation>
    <scope>NUCLEOTIDE SEQUENCE</scope>
    <source>
        <strain evidence="2">JCVI_34_bin.1</strain>
    </source>
</reference>
<dbReference type="AlphaFoldDB" id="A0A929RVH8"/>
<feature type="transmembrane region" description="Helical" evidence="1">
    <location>
        <begin position="160"/>
        <end position="183"/>
    </location>
</feature>